<sequence>MGQLAEDGIEFLFLGNKLFLHHHSILFPCFFHHFRWFLPVIPTLSAYASVSIKPISINNTPPINLATKLDNGSEGTGELWNCRLGHLSIRNIKRLTKYQAAEGLPSAPLTTNNICHQCLISKSEHWPISTLSRQHILKPGNLIVADLIGPLPPSYDDKKYVLIIQDFFSCLAAAIPIQDKSEAKTHFIDWMKRFSNATTHSITHETSIPYEYHQNGRVEQTNCSILEIARTSLLSANISKRLWPFAFKHAALIFNRVIHADSTKTPYESVSGLKPTLVLLQVFGAKSYIFNPLQQKDLGQRGMVGYHMGLAPYSKAWIFWLPDKGDFFMKSASVRFNEKVSFTTEHVSSIQASDIFDDSMILKIENQDTLIASLNTHSDSFTITPTTFEDVTVSLQKDHWVAAINDELKSMKDEDVFEVIDLKDALRNQKLSDILST</sequence>
<dbReference type="GO" id="GO:0003887">
    <property type="term" value="F:DNA-directed DNA polymerase activity"/>
    <property type="evidence" value="ECO:0007669"/>
    <property type="project" value="UniProtKB-KW"/>
</dbReference>
<keyword evidence="9" id="KW-0239">DNA-directed DNA polymerase</keyword>
<dbReference type="InterPro" id="IPR012337">
    <property type="entry name" value="RNaseH-like_sf"/>
</dbReference>
<gene>
    <name evidence="12" type="ORF">O181_069831</name>
</gene>
<evidence type="ECO:0000256" key="5">
    <source>
        <dbReference type="ARBA" id="ARBA00022801"/>
    </source>
</evidence>
<evidence type="ECO:0000256" key="4">
    <source>
        <dbReference type="ARBA" id="ARBA00022759"/>
    </source>
</evidence>
<keyword evidence="4" id="KW-0255">Endonuclease</keyword>
<evidence type="ECO:0000256" key="2">
    <source>
        <dbReference type="ARBA" id="ARBA00022722"/>
    </source>
</evidence>
<evidence type="ECO:0000256" key="8">
    <source>
        <dbReference type="ARBA" id="ARBA00022918"/>
    </source>
</evidence>
<proteinExistence type="predicted"/>
<keyword evidence="2" id="KW-0540">Nuclease</keyword>
<organism evidence="12 13">
    <name type="scientific">Austropuccinia psidii MF-1</name>
    <dbReference type="NCBI Taxonomy" id="1389203"/>
    <lineage>
        <taxon>Eukaryota</taxon>
        <taxon>Fungi</taxon>
        <taxon>Dikarya</taxon>
        <taxon>Basidiomycota</taxon>
        <taxon>Pucciniomycotina</taxon>
        <taxon>Pucciniomycetes</taxon>
        <taxon>Pucciniales</taxon>
        <taxon>Sphaerophragmiaceae</taxon>
        <taxon>Austropuccinia</taxon>
    </lineage>
</organism>
<evidence type="ECO:0000259" key="11">
    <source>
        <dbReference type="Pfam" id="PF13976"/>
    </source>
</evidence>
<keyword evidence="9" id="KW-0808">Transferase</keyword>
<dbReference type="GO" id="GO:0015074">
    <property type="term" value="P:DNA integration"/>
    <property type="evidence" value="ECO:0007669"/>
    <property type="project" value="UniProtKB-KW"/>
</dbReference>
<keyword evidence="3" id="KW-0479">Metal-binding</keyword>
<dbReference type="SUPFAM" id="SSF53098">
    <property type="entry name" value="Ribonuclease H-like"/>
    <property type="match status" value="1"/>
</dbReference>
<accession>A0A9Q3EXJ0</accession>
<protein>
    <recommendedName>
        <fullName evidence="11">GAG-pre-integrase domain-containing protein</fullName>
    </recommendedName>
</protein>
<keyword evidence="13" id="KW-1185">Reference proteome</keyword>
<dbReference type="InterPro" id="IPR039537">
    <property type="entry name" value="Retrotran_Ty1/copia-like"/>
</dbReference>
<dbReference type="Pfam" id="PF13976">
    <property type="entry name" value="gag_pre-integrs"/>
    <property type="match status" value="1"/>
</dbReference>
<keyword evidence="6" id="KW-0460">Magnesium</keyword>
<dbReference type="InterPro" id="IPR025724">
    <property type="entry name" value="GAG-pre-integrase_dom"/>
</dbReference>
<dbReference type="GO" id="GO:0046872">
    <property type="term" value="F:metal ion binding"/>
    <property type="evidence" value="ECO:0007669"/>
    <property type="project" value="UniProtKB-KW"/>
</dbReference>
<evidence type="ECO:0000256" key="9">
    <source>
        <dbReference type="ARBA" id="ARBA00022932"/>
    </source>
</evidence>
<keyword evidence="8" id="KW-0695">RNA-directed DNA polymerase</keyword>
<evidence type="ECO:0000256" key="3">
    <source>
        <dbReference type="ARBA" id="ARBA00022723"/>
    </source>
</evidence>
<keyword evidence="1" id="KW-0548">Nucleotidyltransferase</keyword>
<dbReference type="GO" id="GO:0003676">
    <property type="term" value="F:nucleic acid binding"/>
    <property type="evidence" value="ECO:0007669"/>
    <property type="project" value="InterPro"/>
</dbReference>
<dbReference type="PANTHER" id="PTHR42648:SF11">
    <property type="entry name" value="TRANSPOSON TY4-P GAG-POL POLYPROTEIN"/>
    <property type="match status" value="1"/>
</dbReference>
<dbReference type="GO" id="GO:0004519">
    <property type="term" value="F:endonuclease activity"/>
    <property type="evidence" value="ECO:0007669"/>
    <property type="project" value="UniProtKB-KW"/>
</dbReference>
<evidence type="ECO:0000256" key="10">
    <source>
        <dbReference type="ARBA" id="ARBA00023172"/>
    </source>
</evidence>
<keyword evidence="7" id="KW-0229">DNA integration</keyword>
<evidence type="ECO:0000256" key="7">
    <source>
        <dbReference type="ARBA" id="ARBA00022908"/>
    </source>
</evidence>
<dbReference type="Gene3D" id="3.30.420.10">
    <property type="entry name" value="Ribonuclease H-like superfamily/Ribonuclease H"/>
    <property type="match status" value="1"/>
</dbReference>
<dbReference type="GO" id="GO:0003964">
    <property type="term" value="F:RNA-directed DNA polymerase activity"/>
    <property type="evidence" value="ECO:0007669"/>
    <property type="project" value="UniProtKB-KW"/>
</dbReference>
<dbReference type="Proteomes" id="UP000765509">
    <property type="component" value="Unassembled WGS sequence"/>
</dbReference>
<dbReference type="OrthoDB" id="2517548at2759"/>
<evidence type="ECO:0000313" key="13">
    <source>
        <dbReference type="Proteomes" id="UP000765509"/>
    </source>
</evidence>
<reference evidence="12" key="1">
    <citation type="submission" date="2021-03" db="EMBL/GenBank/DDBJ databases">
        <title>Draft genome sequence of rust myrtle Austropuccinia psidii MF-1, a brazilian biotype.</title>
        <authorList>
            <person name="Quecine M.C."/>
            <person name="Pachon D.M.R."/>
            <person name="Bonatelli M.L."/>
            <person name="Correr F.H."/>
            <person name="Franceschini L.M."/>
            <person name="Leite T.F."/>
            <person name="Margarido G.R.A."/>
            <person name="Almeida C.A."/>
            <person name="Ferrarezi J.A."/>
            <person name="Labate C.A."/>
        </authorList>
    </citation>
    <scope>NUCLEOTIDE SEQUENCE</scope>
    <source>
        <strain evidence="12">MF-1</strain>
    </source>
</reference>
<dbReference type="AlphaFoldDB" id="A0A9Q3EXJ0"/>
<evidence type="ECO:0000256" key="1">
    <source>
        <dbReference type="ARBA" id="ARBA00022695"/>
    </source>
</evidence>
<dbReference type="GO" id="GO:0006310">
    <property type="term" value="P:DNA recombination"/>
    <property type="evidence" value="ECO:0007669"/>
    <property type="project" value="UniProtKB-KW"/>
</dbReference>
<dbReference type="GO" id="GO:0016787">
    <property type="term" value="F:hydrolase activity"/>
    <property type="evidence" value="ECO:0007669"/>
    <property type="project" value="UniProtKB-KW"/>
</dbReference>
<dbReference type="EMBL" id="AVOT02035718">
    <property type="protein sequence ID" value="MBW0530116.1"/>
    <property type="molecule type" value="Genomic_DNA"/>
</dbReference>
<comment type="caution">
    <text evidence="12">The sequence shown here is derived from an EMBL/GenBank/DDBJ whole genome shotgun (WGS) entry which is preliminary data.</text>
</comment>
<dbReference type="PANTHER" id="PTHR42648">
    <property type="entry name" value="TRANSPOSASE, PUTATIVE-RELATED"/>
    <property type="match status" value="1"/>
</dbReference>
<name>A0A9Q3EXJ0_9BASI</name>
<keyword evidence="10" id="KW-0233">DNA recombination</keyword>
<evidence type="ECO:0000256" key="6">
    <source>
        <dbReference type="ARBA" id="ARBA00022842"/>
    </source>
</evidence>
<dbReference type="InterPro" id="IPR036397">
    <property type="entry name" value="RNaseH_sf"/>
</dbReference>
<keyword evidence="5" id="KW-0378">Hydrolase</keyword>
<feature type="domain" description="GAG-pre-integrase" evidence="11">
    <location>
        <begin position="73"/>
        <end position="123"/>
    </location>
</feature>
<evidence type="ECO:0000313" key="12">
    <source>
        <dbReference type="EMBL" id="MBW0530116.1"/>
    </source>
</evidence>